<dbReference type="FunFam" id="1.50.40.10:FF:000109">
    <property type="entry name" value="Ornithine carrier protein AmcA/Ort1"/>
    <property type="match status" value="1"/>
</dbReference>
<dbReference type="Pfam" id="PF02466">
    <property type="entry name" value="Tim17"/>
    <property type="match status" value="1"/>
</dbReference>
<protein>
    <submittedName>
        <fullName evidence="13 15">Mitochondrial carrier</fullName>
    </submittedName>
</protein>
<evidence type="ECO:0000256" key="1">
    <source>
        <dbReference type="ARBA" id="ARBA00004225"/>
    </source>
</evidence>
<feature type="repeat" description="Solcar" evidence="10">
    <location>
        <begin position="119"/>
        <end position="209"/>
    </location>
</feature>
<organism evidence="13">
    <name type="scientific">Mytilinidion resinicola</name>
    <dbReference type="NCBI Taxonomy" id="574789"/>
    <lineage>
        <taxon>Eukaryota</taxon>
        <taxon>Fungi</taxon>
        <taxon>Dikarya</taxon>
        <taxon>Ascomycota</taxon>
        <taxon>Pezizomycotina</taxon>
        <taxon>Dothideomycetes</taxon>
        <taxon>Pleosporomycetidae</taxon>
        <taxon>Mytilinidiales</taxon>
        <taxon>Mytilinidiaceae</taxon>
        <taxon>Mytilinidion</taxon>
    </lineage>
</organism>
<evidence type="ECO:0000256" key="2">
    <source>
        <dbReference type="ARBA" id="ARBA00006375"/>
    </source>
</evidence>
<dbReference type="Gene3D" id="1.50.40.10">
    <property type="entry name" value="Mitochondrial carrier domain"/>
    <property type="match status" value="2"/>
</dbReference>
<keyword evidence="6" id="KW-0999">Mitochondrion inner membrane</keyword>
<evidence type="ECO:0000256" key="5">
    <source>
        <dbReference type="ARBA" id="ARBA00022737"/>
    </source>
</evidence>
<evidence type="ECO:0000256" key="8">
    <source>
        <dbReference type="ARBA" id="ARBA00023128"/>
    </source>
</evidence>
<proteinExistence type="inferred from homology"/>
<keyword evidence="9 10" id="KW-0472">Membrane</keyword>
<keyword evidence="7" id="KW-1133">Transmembrane helix</keyword>
<dbReference type="GO" id="GO:0031966">
    <property type="term" value="C:mitochondrial membrane"/>
    <property type="evidence" value="ECO:0007669"/>
    <property type="project" value="UniProtKB-SubCell"/>
</dbReference>
<evidence type="ECO:0000256" key="4">
    <source>
        <dbReference type="ARBA" id="ARBA00022692"/>
    </source>
</evidence>
<dbReference type="PROSITE" id="PS50920">
    <property type="entry name" value="SOLCAR"/>
    <property type="match status" value="3"/>
</dbReference>
<dbReference type="Pfam" id="PF00153">
    <property type="entry name" value="Mito_carr"/>
    <property type="match status" value="3"/>
</dbReference>
<keyword evidence="5" id="KW-0677">Repeat</keyword>
<keyword evidence="14" id="KW-1185">Reference proteome</keyword>
<feature type="region of interest" description="Disordered" evidence="12">
    <location>
        <begin position="319"/>
        <end position="366"/>
    </location>
</feature>
<evidence type="ECO:0000256" key="11">
    <source>
        <dbReference type="RuleBase" id="RU000488"/>
    </source>
</evidence>
<dbReference type="InterPro" id="IPR050567">
    <property type="entry name" value="Mitochondrial_Carrier"/>
</dbReference>
<comment type="subcellular location">
    <subcellularLocation>
        <location evidence="1">Mitochondrion membrane</location>
        <topology evidence="1">Multi-pass membrane protein</topology>
    </subcellularLocation>
</comment>
<sequence>MDPLPRTDLSGHGERAVRDITCGAISGIVGKYIEYPFDTVKVRLQSQPGHLPLRYTGPVDCFKQSLRRDGFLGLYRGISAPLVGAAVEMSSMFLTYQIAKDALRATIYHPSEYSATEDLPLPALLACGAAAGALTSFLLTPIELVKCKMQVPLESSAIHLKRPGPLQIMASVYRHQGLRGYWHGQLGTLIRETGGSSAWFGANEGIKILFRKFGSSSKLGKDEALPIWQQMTAGAFAGMSYNFVFYPADTIKSQMQTEDVSKMTGGRRTFGAVGKTLWEQHGIKGLYRGCGITVARAAPSSAFIFTIYEGLVQRWPTARWEKESRGQPPRSFTPRSRAVPDPTSSPSKPSFPMQHSQQPSPTHSDHAQAALEKIVLDPKYHDVLTLVKGIRNGIVYGSKVRFPHALVMIFLFRSGSLRQKTLLVLRATRMHARNLGLFALVYKATMLALRHTSPTGRERHWDAFLAGLVGGYTVFGRTIHNSVSQQIVIYVFARVVLAIAKNLVEPAGKGRIAGGGGGWGLIKDEGMRREVMRQGWPVFASVSWAAVMYMFRWHPETVQPSLRNSMHYIYVQSDHWDSLRNFIWHNK</sequence>
<evidence type="ECO:0000256" key="10">
    <source>
        <dbReference type="PROSITE-ProRule" id="PRU00282"/>
    </source>
</evidence>
<evidence type="ECO:0000256" key="3">
    <source>
        <dbReference type="ARBA" id="ARBA00022448"/>
    </source>
</evidence>
<feature type="repeat" description="Solcar" evidence="10">
    <location>
        <begin position="225"/>
        <end position="314"/>
    </location>
</feature>
<evidence type="ECO:0000256" key="7">
    <source>
        <dbReference type="ARBA" id="ARBA00022989"/>
    </source>
</evidence>
<evidence type="ECO:0000256" key="9">
    <source>
        <dbReference type="ARBA" id="ARBA00023136"/>
    </source>
</evidence>
<evidence type="ECO:0000313" key="14">
    <source>
        <dbReference type="Proteomes" id="UP000504636"/>
    </source>
</evidence>
<evidence type="ECO:0000313" key="13">
    <source>
        <dbReference type="EMBL" id="KAF2806756.1"/>
    </source>
</evidence>
<feature type="repeat" description="Solcar" evidence="10">
    <location>
        <begin position="14"/>
        <end position="102"/>
    </location>
</feature>
<gene>
    <name evidence="13 15" type="ORF">BDZ99DRAFT_393339</name>
</gene>
<dbReference type="InterPro" id="IPR018108">
    <property type="entry name" value="MCP_transmembrane"/>
</dbReference>
<dbReference type="OrthoDB" id="2139348at2759"/>
<dbReference type="RefSeq" id="XP_033573720.1">
    <property type="nucleotide sequence ID" value="XM_033715841.1"/>
</dbReference>
<accession>A0A6A6YD54</accession>
<evidence type="ECO:0000256" key="12">
    <source>
        <dbReference type="SAM" id="MobiDB-lite"/>
    </source>
</evidence>
<dbReference type="PANTHER" id="PTHR45624:SF31">
    <property type="entry name" value="MITOCHONDRIAL ORNITHINE TRANSPORTER 1"/>
    <property type="match status" value="1"/>
</dbReference>
<evidence type="ECO:0000256" key="6">
    <source>
        <dbReference type="ARBA" id="ARBA00022792"/>
    </source>
</evidence>
<dbReference type="GO" id="GO:0000064">
    <property type="term" value="F:L-ornithine transmembrane transporter activity"/>
    <property type="evidence" value="ECO:0007669"/>
    <property type="project" value="TreeGrafter"/>
</dbReference>
<dbReference type="EMBL" id="MU003706">
    <property type="protein sequence ID" value="KAF2806756.1"/>
    <property type="molecule type" value="Genomic_DNA"/>
</dbReference>
<dbReference type="GO" id="GO:1990575">
    <property type="term" value="P:mitochondrial L-ornithine transmembrane transport"/>
    <property type="evidence" value="ECO:0007669"/>
    <property type="project" value="TreeGrafter"/>
</dbReference>
<reference evidence="13 15" key="1">
    <citation type="journal article" date="2020" name="Stud. Mycol.">
        <title>101 Dothideomycetes genomes: a test case for predicting lifestyles and emergence of pathogens.</title>
        <authorList>
            <person name="Haridas S."/>
            <person name="Albert R."/>
            <person name="Binder M."/>
            <person name="Bloem J."/>
            <person name="Labutti K."/>
            <person name="Salamov A."/>
            <person name="Andreopoulos B."/>
            <person name="Baker S."/>
            <person name="Barry K."/>
            <person name="Bills G."/>
            <person name="Bluhm B."/>
            <person name="Cannon C."/>
            <person name="Castanera R."/>
            <person name="Culley D."/>
            <person name="Daum C."/>
            <person name="Ezra D."/>
            <person name="Gonzalez J."/>
            <person name="Henrissat B."/>
            <person name="Kuo A."/>
            <person name="Liang C."/>
            <person name="Lipzen A."/>
            <person name="Lutzoni F."/>
            <person name="Magnuson J."/>
            <person name="Mondo S."/>
            <person name="Nolan M."/>
            <person name="Ohm R."/>
            <person name="Pangilinan J."/>
            <person name="Park H.-J."/>
            <person name="Ramirez L."/>
            <person name="Alfaro M."/>
            <person name="Sun H."/>
            <person name="Tritt A."/>
            <person name="Yoshinaga Y."/>
            <person name="Zwiers L.-H."/>
            <person name="Turgeon B."/>
            <person name="Goodwin S."/>
            <person name="Spatafora J."/>
            <person name="Crous P."/>
            <person name="Grigoriev I."/>
        </authorList>
    </citation>
    <scope>NUCLEOTIDE SEQUENCE</scope>
    <source>
        <strain evidence="13 15">CBS 304.34</strain>
    </source>
</reference>
<dbReference type="InterPro" id="IPR023395">
    <property type="entry name" value="MCP_dom_sf"/>
</dbReference>
<dbReference type="Proteomes" id="UP000504636">
    <property type="component" value="Unplaced"/>
</dbReference>
<dbReference type="GeneID" id="54456734"/>
<dbReference type="PANTHER" id="PTHR45624">
    <property type="entry name" value="MITOCHONDRIAL BASIC AMINO ACIDS TRANSPORTER-RELATED"/>
    <property type="match status" value="1"/>
</dbReference>
<keyword evidence="3 11" id="KW-0813">Transport</keyword>
<dbReference type="AlphaFoldDB" id="A0A6A6YD54"/>
<feature type="compositionally biased region" description="Polar residues" evidence="12">
    <location>
        <begin position="342"/>
        <end position="362"/>
    </location>
</feature>
<reference evidence="15" key="3">
    <citation type="submission" date="2025-04" db="UniProtKB">
        <authorList>
            <consortium name="RefSeq"/>
        </authorList>
    </citation>
    <scope>IDENTIFICATION</scope>
    <source>
        <strain evidence="15">CBS 304.34</strain>
    </source>
</reference>
<comment type="similarity">
    <text evidence="2 11">Belongs to the mitochondrial carrier (TC 2.A.29) family.</text>
</comment>
<keyword evidence="8" id="KW-0496">Mitochondrion</keyword>
<name>A0A6A6YD54_9PEZI</name>
<dbReference type="SUPFAM" id="SSF103506">
    <property type="entry name" value="Mitochondrial carrier"/>
    <property type="match status" value="1"/>
</dbReference>
<keyword evidence="4 10" id="KW-0812">Transmembrane</keyword>
<reference evidence="15" key="2">
    <citation type="submission" date="2020-04" db="EMBL/GenBank/DDBJ databases">
        <authorList>
            <consortium name="NCBI Genome Project"/>
        </authorList>
    </citation>
    <scope>NUCLEOTIDE SEQUENCE</scope>
    <source>
        <strain evidence="15">CBS 304.34</strain>
    </source>
</reference>
<evidence type="ECO:0000313" key="15">
    <source>
        <dbReference type="RefSeq" id="XP_033573720.1"/>
    </source>
</evidence>